<feature type="domain" description="Microcin J25-processing protein McjB C-terminal" evidence="1">
    <location>
        <begin position="123"/>
        <end position="216"/>
    </location>
</feature>
<dbReference type="InterPro" id="IPR032708">
    <property type="entry name" value="McjB_C"/>
</dbReference>
<protein>
    <submittedName>
        <fullName evidence="2">Lasso peptide biosynthesis B2 protein</fullName>
    </submittedName>
</protein>
<dbReference type="InterPro" id="IPR053521">
    <property type="entry name" value="McjB-like"/>
</dbReference>
<comment type="caution">
    <text evidence="2">The sequence shown here is derived from an EMBL/GenBank/DDBJ whole genome shotgun (WGS) entry which is preliminary data.</text>
</comment>
<name>A0ABW8JCA2_9GAMM</name>
<dbReference type="RefSeq" id="WP_404615425.1">
    <property type="nucleotide sequence ID" value="NZ_JADIKK010000008.1"/>
</dbReference>
<gene>
    <name evidence="2" type="ORF">ISP25_16395</name>
</gene>
<dbReference type="NCBIfam" id="NF033537">
    <property type="entry name" value="lasso_biosyn_B2"/>
    <property type="match status" value="1"/>
</dbReference>
<keyword evidence="3" id="KW-1185">Reference proteome</keyword>
<evidence type="ECO:0000313" key="2">
    <source>
        <dbReference type="EMBL" id="MFK2878654.1"/>
    </source>
</evidence>
<accession>A0ABW8JCA2</accession>
<sequence>MTRYVLRDDLSYCRVDDRLVFLDVGDDRYFQLPFLMEQALVAYLDGAECPGPDISTLVERRILVEPLHPMTGDSPSIEPVIRSAMEASLPSRKLRVSELMEVFAIVLITRIKLKISTLKNLLDGLAAERRIQTAGTGALAEFSERRLSEAAAIFRRARLYVPIEMCCLLDSVAMTKFLLRRRIHAHVVFGIALDPFSAHCWVQVDDIVLNDTVGNAITHTPIRIV</sequence>
<dbReference type="Proteomes" id="UP001620339">
    <property type="component" value="Unassembled WGS sequence"/>
</dbReference>
<organism evidence="2 3">
    <name type="scientific">Rhodanobacter hydrolyticus</name>
    <dbReference type="NCBI Taxonomy" id="2250595"/>
    <lineage>
        <taxon>Bacteria</taxon>
        <taxon>Pseudomonadati</taxon>
        <taxon>Pseudomonadota</taxon>
        <taxon>Gammaproteobacteria</taxon>
        <taxon>Lysobacterales</taxon>
        <taxon>Rhodanobacteraceae</taxon>
        <taxon>Rhodanobacter</taxon>
    </lineage>
</organism>
<evidence type="ECO:0000259" key="1">
    <source>
        <dbReference type="Pfam" id="PF13471"/>
    </source>
</evidence>
<proteinExistence type="predicted"/>
<evidence type="ECO:0000313" key="3">
    <source>
        <dbReference type="Proteomes" id="UP001620339"/>
    </source>
</evidence>
<dbReference type="EMBL" id="JADIKK010000008">
    <property type="protein sequence ID" value="MFK2878654.1"/>
    <property type="molecule type" value="Genomic_DNA"/>
</dbReference>
<dbReference type="Pfam" id="PF13471">
    <property type="entry name" value="Transglut_core3"/>
    <property type="match status" value="1"/>
</dbReference>
<reference evidence="2 3" key="1">
    <citation type="submission" date="2020-10" db="EMBL/GenBank/DDBJ databases">
        <title>Phylogeny of dyella-like bacteria.</title>
        <authorList>
            <person name="Fu J."/>
        </authorList>
    </citation>
    <scope>NUCLEOTIDE SEQUENCE [LARGE SCALE GENOMIC DNA]</scope>
    <source>
        <strain evidence="2 3">KACC 19113</strain>
    </source>
</reference>